<gene>
    <name evidence="2" type="ORF">BKG82_27680</name>
</gene>
<organism evidence="2 3">
    <name type="scientific">Mycobacteroides chelonae</name>
    <name type="common">Mycobacterium chelonae</name>
    <dbReference type="NCBI Taxonomy" id="1774"/>
    <lineage>
        <taxon>Bacteria</taxon>
        <taxon>Bacillati</taxon>
        <taxon>Actinomycetota</taxon>
        <taxon>Actinomycetes</taxon>
        <taxon>Mycobacteriales</taxon>
        <taxon>Mycobacteriaceae</taxon>
        <taxon>Mycobacteroides</taxon>
    </lineage>
</organism>
<keyword evidence="1" id="KW-1133">Transmembrane helix</keyword>
<comment type="caution">
    <text evidence="2">The sequence shown here is derived from an EMBL/GenBank/DDBJ whole genome shotgun (WGS) entry which is preliminary data.</text>
</comment>
<dbReference type="EMBL" id="MLIQ01000042">
    <property type="protein sequence ID" value="OHU47392.1"/>
    <property type="molecule type" value="Genomic_DNA"/>
</dbReference>
<evidence type="ECO:0000256" key="1">
    <source>
        <dbReference type="SAM" id="Phobius"/>
    </source>
</evidence>
<feature type="transmembrane region" description="Helical" evidence="1">
    <location>
        <begin position="52"/>
        <end position="77"/>
    </location>
</feature>
<keyword evidence="1" id="KW-0472">Membrane</keyword>
<evidence type="ECO:0000313" key="2">
    <source>
        <dbReference type="EMBL" id="OHU47392.1"/>
    </source>
</evidence>
<accession>A0A1S1LJA0</accession>
<sequence>MELSAIITGGGERPRIRTLLLLLALWAVTLFAVCLLSTTAMAQPDDQTVKRAVLAGVAVFAAIPLCLATTIALILAGRRFLEGGSVRAFVQAHRVRRAKWGEASEALQSMLVMLEMADVAASAESRLDSGEFRASLTAAVDLHRAHRWVPSTDREVDHFVAAVNTAMRAYNKMIGDQIAKR</sequence>
<reference evidence="2 3" key="1">
    <citation type="submission" date="2016-10" db="EMBL/GenBank/DDBJ databases">
        <title>Evaluation of Human, Veterinary and Environmental Mycobacterium chelonae Isolates by Core Genome Phylogenomic Analysis, Targeted Gene Comparison, and Anti-microbial Susceptibility Patterns: A Tale of Mistaken Identities.</title>
        <authorList>
            <person name="Fogelson S.B."/>
            <person name="Camus A.C."/>
            <person name="Lorenz W."/>
            <person name="Vasireddy R."/>
            <person name="Vasireddy S."/>
            <person name="Smith T."/>
            <person name="Brown-Elliott B.A."/>
            <person name="Wallace R.J.Jr."/>
            <person name="Hasan N.A."/>
            <person name="Reischl U."/>
            <person name="Sanchez S."/>
        </authorList>
    </citation>
    <scope>NUCLEOTIDE SEQUENCE [LARGE SCALE GENOMIC DNA]</scope>
    <source>
        <strain evidence="2 3">15515</strain>
    </source>
</reference>
<evidence type="ECO:0000313" key="3">
    <source>
        <dbReference type="Proteomes" id="UP000180043"/>
    </source>
</evidence>
<keyword evidence="1" id="KW-0812">Transmembrane</keyword>
<name>A0A1S1LJA0_MYCCH</name>
<proteinExistence type="predicted"/>
<protein>
    <submittedName>
        <fullName evidence="2">Uncharacterized protein</fullName>
    </submittedName>
</protein>
<dbReference type="Proteomes" id="UP000180043">
    <property type="component" value="Unassembled WGS sequence"/>
</dbReference>
<dbReference type="AlphaFoldDB" id="A0A1S1LJA0"/>